<evidence type="ECO:0000259" key="4">
    <source>
        <dbReference type="PROSITE" id="PS51462"/>
    </source>
</evidence>
<reference evidence="6" key="1">
    <citation type="submission" date="2016-10" db="EMBL/GenBank/DDBJ databases">
        <authorList>
            <person name="Varghese N."/>
        </authorList>
    </citation>
    <scope>NUCLEOTIDE SEQUENCE [LARGE SCALE GENOMIC DNA]</scope>
    <source>
        <strain evidence="6">DSM 20406</strain>
    </source>
</reference>
<dbReference type="STRING" id="322505.SAMN04487836_13325"/>
<dbReference type="AlphaFoldDB" id="A0A1H6SPI5"/>
<name>A0A1H6SPI5_9FIRM</name>
<dbReference type="PROSITE" id="PS00893">
    <property type="entry name" value="NUDIX_BOX"/>
    <property type="match status" value="1"/>
</dbReference>
<organism evidence="5 6">
    <name type="scientific">Sharpea azabuensis</name>
    <dbReference type="NCBI Taxonomy" id="322505"/>
    <lineage>
        <taxon>Bacteria</taxon>
        <taxon>Bacillati</taxon>
        <taxon>Bacillota</taxon>
        <taxon>Erysipelotrichia</taxon>
        <taxon>Erysipelotrichales</taxon>
        <taxon>Coprobacillaceae</taxon>
        <taxon>Sharpea</taxon>
    </lineage>
</organism>
<dbReference type="InterPro" id="IPR015797">
    <property type="entry name" value="NUDIX_hydrolase-like_dom_sf"/>
</dbReference>
<dbReference type="EMBL" id="FNYK01000015">
    <property type="protein sequence ID" value="SEI65765.1"/>
    <property type="molecule type" value="Genomic_DNA"/>
</dbReference>
<dbReference type="Proteomes" id="UP000183028">
    <property type="component" value="Unassembled WGS sequence"/>
</dbReference>
<evidence type="ECO:0000313" key="5">
    <source>
        <dbReference type="EMBL" id="SEI65765.1"/>
    </source>
</evidence>
<dbReference type="SUPFAM" id="SSF55811">
    <property type="entry name" value="Nudix"/>
    <property type="match status" value="1"/>
</dbReference>
<accession>A0A1H6SPI5</accession>
<evidence type="ECO:0000256" key="1">
    <source>
        <dbReference type="ARBA" id="ARBA00001946"/>
    </source>
</evidence>
<dbReference type="PANTHER" id="PTHR43046:SF14">
    <property type="entry name" value="MUTT_NUDIX FAMILY PROTEIN"/>
    <property type="match status" value="1"/>
</dbReference>
<proteinExistence type="inferred from homology"/>
<dbReference type="CDD" id="cd04693">
    <property type="entry name" value="NUDIX_Hydrolase"/>
    <property type="match status" value="1"/>
</dbReference>
<comment type="cofactor">
    <cofactor evidence="1">
        <name>Mg(2+)</name>
        <dbReference type="ChEBI" id="CHEBI:18420"/>
    </cofactor>
</comment>
<comment type="similarity">
    <text evidence="3">Belongs to the Nudix hydrolase family.</text>
</comment>
<dbReference type="PRINTS" id="PR00502">
    <property type="entry name" value="NUDIXFAMILY"/>
</dbReference>
<feature type="domain" description="Nudix hydrolase" evidence="4">
    <location>
        <begin position="29"/>
        <end position="162"/>
    </location>
</feature>
<dbReference type="PANTHER" id="PTHR43046">
    <property type="entry name" value="GDP-MANNOSE MANNOSYL HYDROLASE"/>
    <property type="match status" value="1"/>
</dbReference>
<evidence type="ECO:0000256" key="3">
    <source>
        <dbReference type="RuleBase" id="RU003476"/>
    </source>
</evidence>
<dbReference type="GO" id="GO:0016787">
    <property type="term" value="F:hydrolase activity"/>
    <property type="evidence" value="ECO:0007669"/>
    <property type="project" value="UniProtKB-KW"/>
</dbReference>
<protein>
    <submittedName>
        <fullName evidence="5">ADP-ribose pyrophosphatase YjhB, NUDIX family</fullName>
    </submittedName>
</protein>
<evidence type="ECO:0000256" key="2">
    <source>
        <dbReference type="ARBA" id="ARBA00022801"/>
    </source>
</evidence>
<dbReference type="RefSeq" id="WP_074731706.1">
    <property type="nucleotide sequence ID" value="NZ_CACVPP010000011.1"/>
</dbReference>
<dbReference type="InterPro" id="IPR000086">
    <property type="entry name" value="NUDIX_hydrolase_dom"/>
</dbReference>
<dbReference type="InterPro" id="IPR020476">
    <property type="entry name" value="Nudix_hydrolase"/>
</dbReference>
<evidence type="ECO:0000313" key="6">
    <source>
        <dbReference type="Proteomes" id="UP000183028"/>
    </source>
</evidence>
<sequence>MAEYIDIYNDQKELTGEKLERKTKLKEGQYMLYVLALIENKGKYLITRRTLDKKWAAGQWEIPGGGVSAGETSMQALHREVFEETGLDISLSQKELIYSYKNIDLKRGDNYFVDMYLIHAKFDIEDVHIQEDEVLEWKMASLEEIGELEKSDGFLHYARIMQALHQ</sequence>
<keyword evidence="2 3" id="KW-0378">Hydrolase</keyword>
<dbReference type="PROSITE" id="PS51462">
    <property type="entry name" value="NUDIX"/>
    <property type="match status" value="1"/>
</dbReference>
<dbReference type="InterPro" id="IPR020084">
    <property type="entry name" value="NUDIX_hydrolase_CS"/>
</dbReference>
<dbReference type="OrthoDB" id="9786032at2"/>
<gene>
    <name evidence="5" type="ORF">SAMN04487834_10154</name>
</gene>
<dbReference type="eggNOG" id="COG1051">
    <property type="taxonomic scope" value="Bacteria"/>
</dbReference>
<dbReference type="Gene3D" id="3.90.79.10">
    <property type="entry name" value="Nucleoside Triphosphate Pyrophosphohydrolase"/>
    <property type="match status" value="1"/>
</dbReference>
<dbReference type="Pfam" id="PF00293">
    <property type="entry name" value="NUDIX"/>
    <property type="match status" value="1"/>
</dbReference>
<keyword evidence="6" id="KW-1185">Reference proteome</keyword>